<reference evidence="2 3" key="2">
    <citation type="journal article" date="2008" name="Nature">
        <title>The Phaeodactylum genome reveals the evolutionary history of diatom genomes.</title>
        <authorList>
            <person name="Bowler C."/>
            <person name="Allen A.E."/>
            <person name="Badger J.H."/>
            <person name="Grimwood J."/>
            <person name="Jabbari K."/>
            <person name="Kuo A."/>
            <person name="Maheswari U."/>
            <person name="Martens C."/>
            <person name="Maumus F."/>
            <person name="Otillar R.P."/>
            <person name="Rayko E."/>
            <person name="Salamov A."/>
            <person name="Vandepoele K."/>
            <person name="Beszteri B."/>
            <person name="Gruber A."/>
            <person name="Heijde M."/>
            <person name="Katinka M."/>
            <person name="Mock T."/>
            <person name="Valentin K."/>
            <person name="Verret F."/>
            <person name="Berges J.A."/>
            <person name="Brownlee C."/>
            <person name="Cadoret J.P."/>
            <person name="Chiovitti A."/>
            <person name="Choi C.J."/>
            <person name="Coesel S."/>
            <person name="De Martino A."/>
            <person name="Detter J.C."/>
            <person name="Durkin C."/>
            <person name="Falciatore A."/>
            <person name="Fournet J."/>
            <person name="Haruta M."/>
            <person name="Huysman M.J."/>
            <person name="Jenkins B.D."/>
            <person name="Jiroutova K."/>
            <person name="Jorgensen R.E."/>
            <person name="Joubert Y."/>
            <person name="Kaplan A."/>
            <person name="Kroger N."/>
            <person name="Kroth P.G."/>
            <person name="La Roche J."/>
            <person name="Lindquist E."/>
            <person name="Lommer M."/>
            <person name="Martin-Jezequel V."/>
            <person name="Lopez P.J."/>
            <person name="Lucas S."/>
            <person name="Mangogna M."/>
            <person name="McGinnis K."/>
            <person name="Medlin L.K."/>
            <person name="Montsant A."/>
            <person name="Oudot-Le Secq M.P."/>
            <person name="Napoli C."/>
            <person name="Obornik M."/>
            <person name="Parker M.S."/>
            <person name="Petit J.L."/>
            <person name="Porcel B.M."/>
            <person name="Poulsen N."/>
            <person name="Robison M."/>
            <person name="Rychlewski L."/>
            <person name="Rynearson T.A."/>
            <person name="Schmutz J."/>
            <person name="Shapiro H."/>
            <person name="Siaut M."/>
            <person name="Stanley M."/>
            <person name="Sussman M.R."/>
            <person name="Taylor A.R."/>
            <person name="Vardi A."/>
            <person name="von Dassow P."/>
            <person name="Vyverman W."/>
            <person name="Willis A."/>
            <person name="Wyrwicz L.S."/>
            <person name="Rokhsar D.S."/>
            <person name="Weissenbach J."/>
            <person name="Armbrust E.V."/>
            <person name="Green B.R."/>
            <person name="Van de Peer Y."/>
            <person name="Grigoriev I.V."/>
        </authorList>
    </citation>
    <scope>NUCLEOTIDE SEQUENCE [LARGE SCALE GENOMIC DNA]</scope>
    <source>
        <strain evidence="2 3">CCMP1335</strain>
    </source>
</reference>
<dbReference type="Proteomes" id="UP000001449">
    <property type="component" value="Chromosome 8"/>
</dbReference>
<keyword evidence="3" id="KW-1185">Reference proteome</keyword>
<feature type="region of interest" description="Disordered" evidence="1">
    <location>
        <begin position="523"/>
        <end position="543"/>
    </location>
</feature>
<feature type="compositionally biased region" description="Polar residues" evidence="1">
    <location>
        <begin position="1"/>
        <end position="13"/>
    </location>
</feature>
<organism evidence="2 3">
    <name type="scientific">Thalassiosira pseudonana</name>
    <name type="common">Marine diatom</name>
    <name type="synonym">Cyclotella nana</name>
    <dbReference type="NCBI Taxonomy" id="35128"/>
    <lineage>
        <taxon>Eukaryota</taxon>
        <taxon>Sar</taxon>
        <taxon>Stramenopiles</taxon>
        <taxon>Ochrophyta</taxon>
        <taxon>Bacillariophyta</taxon>
        <taxon>Coscinodiscophyceae</taxon>
        <taxon>Thalassiosirophycidae</taxon>
        <taxon>Thalassiosirales</taxon>
        <taxon>Thalassiosiraceae</taxon>
        <taxon>Thalassiosira</taxon>
    </lineage>
</organism>
<dbReference type="AlphaFoldDB" id="B8C727"/>
<sequence length="543" mass="59772">MSSFPNSNLVSSNDDYKENITPNRRKAVASSALSPVEKRLKKTAADSKLIHLAKKTVDDDSIHCLIKQIHGSKGIIEAAQFTEKYKGENAVRLDNQCHLRSLIPIVKNPSNYTVDSVITHVIESRRLTNAAIVKQGLESGVYFEGLVNLGDLVTKTARGLEGMNFAPQDEDAKPPIGRGEFNLMNPDDNPCCGMHIKIEGTCLLYGITKQQEKDTEEKSLVLLNDVALHDLVPIAYPNHGKEVGNNAEIPKICTALGDHELYLISALYLISHGINALNGAGIALDTVRGKVFPCIETHFIKEKSLLEHALFREVILQACVRGGKSATELIIFVMEAGIENVRMAKSLEDLEDSVHPTTMESMETYCKRKDGNNEEKMLIAMVSSYDGKVRGGEIGGGKTAKLIGFVMEAGIENVRVAKSLEDLKDCVYETTMESNAMVSSYEGRVREGEIGGKIGGKIGGEKTAKLFIFVKETGVENVRVAKSLADLECYVHPTTMESMAKYCADVHKRDEKKMLNAMVSSYDNQQSNAKKGSDIRWMQNQIK</sequence>
<evidence type="ECO:0000313" key="3">
    <source>
        <dbReference type="Proteomes" id="UP000001449"/>
    </source>
</evidence>
<accession>B8C727</accession>
<evidence type="ECO:0000313" key="2">
    <source>
        <dbReference type="EMBL" id="EED90670.1"/>
    </source>
</evidence>
<dbReference type="GeneID" id="7452827"/>
<dbReference type="EMBL" id="CM000644">
    <property type="protein sequence ID" value="EED90670.1"/>
    <property type="molecule type" value="Genomic_DNA"/>
</dbReference>
<dbReference type="RefSeq" id="XP_002291819.1">
    <property type="nucleotide sequence ID" value="XM_002291783.1"/>
</dbReference>
<reference evidence="2 3" key="1">
    <citation type="journal article" date="2004" name="Science">
        <title>The genome of the diatom Thalassiosira pseudonana: ecology, evolution, and metabolism.</title>
        <authorList>
            <person name="Armbrust E.V."/>
            <person name="Berges J.A."/>
            <person name="Bowler C."/>
            <person name="Green B.R."/>
            <person name="Martinez D."/>
            <person name="Putnam N.H."/>
            <person name="Zhou S."/>
            <person name="Allen A.E."/>
            <person name="Apt K.E."/>
            <person name="Bechner M."/>
            <person name="Brzezinski M.A."/>
            <person name="Chaal B.K."/>
            <person name="Chiovitti A."/>
            <person name="Davis A.K."/>
            <person name="Demarest M.S."/>
            <person name="Detter J.C."/>
            <person name="Glavina T."/>
            <person name="Goodstein D."/>
            <person name="Hadi M.Z."/>
            <person name="Hellsten U."/>
            <person name="Hildebrand M."/>
            <person name="Jenkins B.D."/>
            <person name="Jurka J."/>
            <person name="Kapitonov V.V."/>
            <person name="Kroger N."/>
            <person name="Lau W.W."/>
            <person name="Lane T.W."/>
            <person name="Larimer F.W."/>
            <person name="Lippmeier J.C."/>
            <person name="Lucas S."/>
            <person name="Medina M."/>
            <person name="Montsant A."/>
            <person name="Obornik M."/>
            <person name="Parker M.S."/>
            <person name="Palenik B."/>
            <person name="Pazour G.J."/>
            <person name="Richardson P.M."/>
            <person name="Rynearson T.A."/>
            <person name="Saito M.A."/>
            <person name="Schwartz D.C."/>
            <person name="Thamatrakoln K."/>
            <person name="Valentin K."/>
            <person name="Vardi A."/>
            <person name="Wilkerson F.P."/>
            <person name="Rokhsar D.S."/>
        </authorList>
    </citation>
    <scope>NUCLEOTIDE SEQUENCE [LARGE SCALE GENOMIC DNA]</scope>
    <source>
        <strain evidence="2 3">CCMP1335</strain>
    </source>
</reference>
<gene>
    <name evidence="2" type="ORF">THAPSDRAFT_7630</name>
</gene>
<dbReference type="HOGENOM" id="CLU_502080_0_0_1"/>
<name>B8C727_THAPS</name>
<dbReference type="PaxDb" id="35128-Thaps7630"/>
<dbReference type="KEGG" id="tps:THAPSDRAFT_7630"/>
<dbReference type="InParanoid" id="B8C727"/>
<protein>
    <submittedName>
        <fullName evidence="2">Uncharacterized protein</fullName>
    </submittedName>
</protein>
<evidence type="ECO:0000256" key="1">
    <source>
        <dbReference type="SAM" id="MobiDB-lite"/>
    </source>
</evidence>
<feature type="region of interest" description="Disordered" evidence="1">
    <location>
        <begin position="1"/>
        <end position="32"/>
    </location>
</feature>
<proteinExistence type="predicted"/>